<dbReference type="InterPro" id="IPR011047">
    <property type="entry name" value="Quinoprotein_ADH-like_sf"/>
</dbReference>
<gene>
    <name evidence="2" type="ORF">FH759_05530</name>
</gene>
<dbReference type="EMBL" id="VENJ01000006">
    <property type="protein sequence ID" value="MTJ04143.1"/>
    <property type="molecule type" value="Genomic_DNA"/>
</dbReference>
<dbReference type="SUPFAM" id="SSF50998">
    <property type="entry name" value="Quinoprotein alcohol dehydrogenase-like"/>
    <property type="match status" value="1"/>
</dbReference>
<dbReference type="PANTHER" id="PTHR34512">
    <property type="entry name" value="CELL SURFACE PROTEIN"/>
    <property type="match status" value="1"/>
</dbReference>
<comment type="caution">
    <text evidence="2">The sequence shown here is derived from an EMBL/GenBank/DDBJ whole genome shotgun (WGS) entry which is preliminary data.</text>
</comment>
<dbReference type="Gene3D" id="2.130.10.10">
    <property type="entry name" value="YVTN repeat-like/Quinoprotein amine dehydrogenase"/>
    <property type="match status" value="1"/>
</dbReference>
<dbReference type="SMART" id="SM00564">
    <property type="entry name" value="PQQ"/>
    <property type="match status" value="6"/>
</dbReference>
<reference evidence="2 3" key="1">
    <citation type="submission" date="2019-06" db="EMBL/GenBank/DDBJ databases">
        <title>Enrichment of Autotrophic Halophilic Microorganisms from Red Sea Brine Pool Using Microbial Electrosynthesis System.</title>
        <authorList>
            <person name="Alqahtani M.F."/>
            <person name="Bajracharya S."/>
            <person name="Katuri K.P."/>
            <person name="Ali M."/>
            <person name="Saikaly P.E."/>
        </authorList>
    </citation>
    <scope>NUCLEOTIDE SEQUENCE [LARGE SCALE GENOMIC DNA]</scope>
    <source>
        <strain evidence="2">MES6</strain>
    </source>
</reference>
<dbReference type="InterPro" id="IPR015943">
    <property type="entry name" value="WD40/YVTN_repeat-like_dom_sf"/>
</dbReference>
<evidence type="ECO:0000259" key="1">
    <source>
        <dbReference type="Pfam" id="PF13360"/>
    </source>
</evidence>
<evidence type="ECO:0000313" key="3">
    <source>
        <dbReference type="Proteomes" id="UP000483078"/>
    </source>
</evidence>
<dbReference type="InterPro" id="IPR002372">
    <property type="entry name" value="PQQ_rpt_dom"/>
</dbReference>
<accession>A0A7C9HLY5</accession>
<dbReference type="PANTHER" id="PTHR34512:SF30">
    <property type="entry name" value="OUTER MEMBRANE PROTEIN ASSEMBLY FACTOR BAMB"/>
    <property type="match status" value="1"/>
</dbReference>
<dbReference type="InterPro" id="IPR018391">
    <property type="entry name" value="PQQ_b-propeller_rpt"/>
</dbReference>
<evidence type="ECO:0000313" key="2">
    <source>
        <dbReference type="EMBL" id="MTJ04143.1"/>
    </source>
</evidence>
<proteinExistence type="predicted"/>
<protein>
    <submittedName>
        <fullName evidence="2">Quinoprotein</fullName>
    </submittedName>
</protein>
<dbReference type="Proteomes" id="UP000483078">
    <property type="component" value="Unassembled WGS sequence"/>
</dbReference>
<feature type="domain" description="Pyrrolo-quinoline quinone repeat" evidence="1">
    <location>
        <begin position="364"/>
        <end position="423"/>
    </location>
</feature>
<dbReference type="AlphaFoldDB" id="A0A7C9HLY5"/>
<feature type="domain" description="Pyrrolo-quinoline quinone repeat" evidence="1">
    <location>
        <begin position="107"/>
        <end position="340"/>
    </location>
</feature>
<name>A0A7C9HLY5_9RHOB</name>
<sequence length="424" mass="44155">MAVSGCERETYLPGEREDVRALSGEEQAAEQPQNTAAPISLPGQVQNAEWTHTIGTPRTRVAHAAMRPAPQQVWSAGIGQGDSRRMRITADPVVAGGRIFTMDAAAQVVATSTSGQTIWSRTVTPPGDRADQATGGGLAYGGGKLFVSSGFGLLTALDPASGAVIWQQRLQATGSGAPTVYGGLVYLVSGDDTGWAVDAETGRVRWQVNATPDVSNVLGAPAPALSGTYAIFAFGGGEVQATFRKGGLRAWNASLRGQRRFSALAKVGDITGDPVIDGNRVYVGSHAGRVVALNVANGERIWTAREGAVNPVVPAGNSLFMISDRNELIRLNASDGSRVWGVELPGFIKSRPRKQVEVVAHYGPILAGGRIVVASNDGQLRFFDPKSGALTHAAAVPGGATTDPVVAGGTLYVVGARGQLHAFR</sequence>
<dbReference type="Pfam" id="PF13360">
    <property type="entry name" value="PQQ_2"/>
    <property type="match status" value="2"/>
</dbReference>
<organism evidence="2 3">
    <name type="scientific">Sediminimonas qiaohouensis</name>
    <dbReference type="NCBI Taxonomy" id="552061"/>
    <lineage>
        <taxon>Bacteria</taxon>
        <taxon>Pseudomonadati</taxon>
        <taxon>Pseudomonadota</taxon>
        <taxon>Alphaproteobacteria</taxon>
        <taxon>Rhodobacterales</taxon>
        <taxon>Roseobacteraceae</taxon>
        <taxon>Sediminimonas</taxon>
    </lineage>
</organism>